<protein>
    <submittedName>
        <fullName evidence="2">Uncharacterized protein</fullName>
    </submittedName>
</protein>
<organism evidence="2 3">
    <name type="scientific">Roseateles violae</name>
    <dbReference type="NCBI Taxonomy" id="3058042"/>
    <lineage>
        <taxon>Bacteria</taxon>
        <taxon>Pseudomonadati</taxon>
        <taxon>Pseudomonadota</taxon>
        <taxon>Betaproteobacteria</taxon>
        <taxon>Burkholderiales</taxon>
        <taxon>Sphaerotilaceae</taxon>
        <taxon>Roseateles</taxon>
    </lineage>
</organism>
<comment type="caution">
    <text evidence="2">The sequence shown here is derived from an EMBL/GenBank/DDBJ whole genome shotgun (WGS) entry which is preliminary data.</text>
</comment>
<dbReference type="Proteomes" id="UP001228044">
    <property type="component" value="Unassembled WGS sequence"/>
</dbReference>
<gene>
    <name evidence="2" type="ORF">QWJ38_10675</name>
</gene>
<evidence type="ECO:0000313" key="3">
    <source>
        <dbReference type="Proteomes" id="UP001228044"/>
    </source>
</evidence>
<feature type="region of interest" description="Disordered" evidence="1">
    <location>
        <begin position="124"/>
        <end position="151"/>
    </location>
</feature>
<name>A0ABT8DWM7_9BURK</name>
<evidence type="ECO:0000256" key="1">
    <source>
        <dbReference type="SAM" id="MobiDB-lite"/>
    </source>
</evidence>
<feature type="compositionally biased region" description="Low complexity" evidence="1">
    <location>
        <begin position="124"/>
        <end position="135"/>
    </location>
</feature>
<proteinExistence type="predicted"/>
<dbReference type="RefSeq" id="WP_290359068.1">
    <property type="nucleotide sequence ID" value="NZ_JAUHHC010000003.1"/>
</dbReference>
<accession>A0ABT8DWM7</accession>
<sequence length="189" mass="19817">MAMPRPGRALLFLLLALLHLGLGWALLGRARPAAPQPMARGAELRLIAQPALRPALSSTAPARPAPGPTPVRRLDRAPPPTAPVTNEAEAPAPQAITLPPPAPPRGESLLNSEATRRALREAARAPLLSERAASAMGDGAPLRPEEKLGRQVQQAATTDCLKGEFAGAGMGLLSLPFWALAEARGKCRR</sequence>
<keyword evidence="3" id="KW-1185">Reference proteome</keyword>
<reference evidence="2 3" key="1">
    <citation type="submission" date="2023-06" db="EMBL/GenBank/DDBJ databases">
        <title>Pelomonas sp. PFR6 16S ribosomal RNA gene Genome sequencing and assembly.</title>
        <authorList>
            <person name="Woo H."/>
        </authorList>
    </citation>
    <scope>NUCLEOTIDE SEQUENCE [LARGE SCALE GENOMIC DNA]</scope>
    <source>
        <strain evidence="2 3">PFR6</strain>
    </source>
</reference>
<dbReference type="EMBL" id="JAUHHC010000003">
    <property type="protein sequence ID" value="MDN3920744.1"/>
    <property type="molecule type" value="Genomic_DNA"/>
</dbReference>
<evidence type="ECO:0000313" key="2">
    <source>
        <dbReference type="EMBL" id="MDN3920744.1"/>
    </source>
</evidence>
<feature type="region of interest" description="Disordered" evidence="1">
    <location>
        <begin position="55"/>
        <end position="109"/>
    </location>
</feature>